<comment type="caution">
    <text evidence="2">The sequence shown here is derived from an EMBL/GenBank/DDBJ whole genome shotgun (WGS) entry which is preliminary data.</text>
</comment>
<proteinExistence type="predicted"/>
<evidence type="ECO:0000313" key="2">
    <source>
        <dbReference type="EMBL" id="PNF79624.1"/>
    </source>
</evidence>
<keyword evidence="1" id="KW-1133">Transmembrane helix</keyword>
<protein>
    <recommendedName>
        <fullName evidence="4">Phage holin</fullName>
    </recommendedName>
</protein>
<feature type="transmembrane region" description="Helical" evidence="1">
    <location>
        <begin position="56"/>
        <end position="74"/>
    </location>
</feature>
<dbReference type="AlphaFoldDB" id="A0A2N8RZ09"/>
<dbReference type="Proteomes" id="UP000235925">
    <property type="component" value="Unassembled WGS sequence"/>
</dbReference>
<evidence type="ECO:0000256" key="1">
    <source>
        <dbReference type="SAM" id="Phobius"/>
    </source>
</evidence>
<keyword evidence="1" id="KW-0812">Transmembrane</keyword>
<accession>A0A2N8RZ09</accession>
<evidence type="ECO:0008006" key="4">
    <source>
        <dbReference type="Google" id="ProtNLM"/>
    </source>
</evidence>
<reference evidence="2 3" key="1">
    <citation type="submission" date="2018-01" db="EMBL/GenBank/DDBJ databases">
        <title>Denitrification phenotypes of diverse strains of Pseudomonas stutzeri.</title>
        <authorList>
            <person name="Milligan D.A."/>
            <person name="Bergaust L."/>
            <person name="Bakken L.R."/>
            <person name="Frostegard A."/>
        </authorList>
    </citation>
    <scope>NUCLEOTIDE SEQUENCE [LARGE SCALE GENOMIC DNA]</scope>
    <source>
        <strain evidence="2 3">KC</strain>
    </source>
</reference>
<dbReference type="EMBL" id="POUN01000004">
    <property type="protein sequence ID" value="PNF79624.1"/>
    <property type="molecule type" value="Genomic_DNA"/>
</dbReference>
<organism evidence="2 3">
    <name type="scientific">Stutzerimonas stutzeri</name>
    <name type="common">Pseudomonas stutzeri</name>
    <dbReference type="NCBI Taxonomy" id="316"/>
    <lineage>
        <taxon>Bacteria</taxon>
        <taxon>Pseudomonadati</taxon>
        <taxon>Pseudomonadota</taxon>
        <taxon>Gammaproteobacteria</taxon>
        <taxon>Pseudomonadales</taxon>
        <taxon>Pseudomonadaceae</taxon>
        <taxon>Stutzerimonas</taxon>
    </lineage>
</organism>
<feature type="transmembrane region" description="Helical" evidence="1">
    <location>
        <begin position="20"/>
        <end position="44"/>
    </location>
</feature>
<dbReference type="Pfam" id="PF16931">
    <property type="entry name" value="Phage_holin_8"/>
    <property type="match status" value="1"/>
</dbReference>
<gene>
    <name evidence="2" type="ORF">CXK92_13325</name>
</gene>
<keyword evidence="1" id="KW-0472">Membrane</keyword>
<dbReference type="InterPro" id="IPR032637">
    <property type="entry name" value="Phage_holin-like"/>
</dbReference>
<name>A0A2N8RZ09_STUST</name>
<feature type="transmembrane region" description="Helical" evidence="1">
    <location>
        <begin position="86"/>
        <end position="106"/>
    </location>
</feature>
<sequence length="121" mass="12162">MAEPTSTTAGVVVAGAAGAGLAGFMAGVNGDAAVGALLGALVYVTTTYDLPIWKRLLFFLVSAVMGYQFAPAIVEAEFWGFHPFAYPGPAAFGAAVLVVTLALAAIRRRGVPSISDGGADG</sequence>
<evidence type="ECO:0000313" key="3">
    <source>
        <dbReference type="Proteomes" id="UP000235925"/>
    </source>
</evidence>
<dbReference type="RefSeq" id="WP_102825514.1">
    <property type="nucleotide sequence ID" value="NZ_CP139348.1"/>
</dbReference>
<dbReference type="OrthoDB" id="6906038at2"/>